<dbReference type="PANTHER" id="PTHR42987">
    <property type="entry name" value="PEPTIDASE S49"/>
    <property type="match status" value="1"/>
</dbReference>
<evidence type="ECO:0000313" key="6">
    <source>
        <dbReference type="EMBL" id="CFX86449.1"/>
    </source>
</evidence>
<keyword evidence="7" id="KW-1185">Reference proteome</keyword>
<proteinExistence type="inferred from homology"/>
<sequence>MNKKRWWALAIFFVLLIVWAVSLTKTNLAETEGTGGFKAYLNAAELGQPWTVQTYKEGSGKTLALIKLEGVIAQNMTSSPNMDFYNHQAFLKQLQEVFSRSDIKGVVLQVNSPGGGVYESDEIYNQLLELKTRYKKPLVVYMSQEAASGGYYVSMAADKIYANRNTLTGSIGVIIRTYNYNQLAQKIGIEDVTFKSGQQKDLLNPMRPMNEEEKVIMQDLVNESYGYFVDVVSQGRKMERSQVLQLADGRIYSGAQAKRLGLVDELGNLDTAIEGAARLADTGDPRVLLFSNPVPNIWNWLLSFKTPAFDILGLKQQIDEDRSPVVMYMVN</sequence>
<gene>
    <name evidence="6" type="ORF">2064</name>
</gene>
<dbReference type="GO" id="GO:0006508">
    <property type="term" value="P:proteolysis"/>
    <property type="evidence" value="ECO:0007669"/>
    <property type="project" value="UniProtKB-KW"/>
</dbReference>
<dbReference type="PANTHER" id="PTHR42987:SF7">
    <property type="entry name" value="SIGNAL PEPTIDE PEPTIDASE SPPA-RELATED"/>
    <property type="match status" value="1"/>
</dbReference>
<evidence type="ECO:0000313" key="7">
    <source>
        <dbReference type="Proteomes" id="UP000045545"/>
    </source>
</evidence>
<dbReference type="InterPro" id="IPR029045">
    <property type="entry name" value="ClpP/crotonase-like_dom_sf"/>
</dbReference>
<dbReference type="InterPro" id="IPR004635">
    <property type="entry name" value="Pept_S49_SppA"/>
</dbReference>
<dbReference type="STRING" id="690567.2064"/>
<dbReference type="InterPro" id="IPR002142">
    <property type="entry name" value="Peptidase_S49"/>
</dbReference>
<feature type="domain" description="Peptidase S49" evidence="5">
    <location>
        <begin position="134"/>
        <end position="281"/>
    </location>
</feature>
<comment type="similarity">
    <text evidence="1">Belongs to the peptidase S49 family.</text>
</comment>
<protein>
    <submittedName>
        <fullName evidence="6">Peptidase S49, SppA</fullName>
    </submittedName>
</protein>
<dbReference type="RefSeq" id="WP_046498500.1">
    <property type="nucleotide sequence ID" value="NZ_CGIH01000032.1"/>
</dbReference>
<evidence type="ECO:0000256" key="2">
    <source>
        <dbReference type="ARBA" id="ARBA00022670"/>
    </source>
</evidence>
<dbReference type="Pfam" id="PF01343">
    <property type="entry name" value="Peptidase_S49"/>
    <property type="match status" value="1"/>
</dbReference>
<dbReference type="NCBIfam" id="TIGR00706">
    <property type="entry name" value="SppA_dom"/>
    <property type="match status" value="1"/>
</dbReference>
<dbReference type="SUPFAM" id="SSF52096">
    <property type="entry name" value="ClpP/crotonase"/>
    <property type="match status" value="1"/>
</dbReference>
<dbReference type="Proteomes" id="UP000045545">
    <property type="component" value="Unassembled WGS sequence"/>
</dbReference>
<dbReference type="OrthoDB" id="9764363at2"/>
<organism evidence="6 7">
    <name type="scientific">Syntrophomonas zehnderi OL-4</name>
    <dbReference type="NCBI Taxonomy" id="690567"/>
    <lineage>
        <taxon>Bacteria</taxon>
        <taxon>Bacillati</taxon>
        <taxon>Bacillota</taxon>
        <taxon>Clostridia</taxon>
        <taxon>Eubacteriales</taxon>
        <taxon>Syntrophomonadaceae</taxon>
        <taxon>Syntrophomonas</taxon>
    </lineage>
</organism>
<dbReference type="Gene3D" id="6.20.330.10">
    <property type="match status" value="1"/>
</dbReference>
<dbReference type="Gene3D" id="3.90.226.10">
    <property type="entry name" value="2-enoyl-CoA Hydratase, Chain A, domain 1"/>
    <property type="match status" value="1"/>
</dbReference>
<evidence type="ECO:0000259" key="5">
    <source>
        <dbReference type="Pfam" id="PF01343"/>
    </source>
</evidence>
<reference evidence="6 7" key="1">
    <citation type="submission" date="2015-03" db="EMBL/GenBank/DDBJ databases">
        <authorList>
            <person name="Murphy D."/>
        </authorList>
    </citation>
    <scope>NUCLEOTIDE SEQUENCE [LARGE SCALE GENOMIC DNA]</scope>
    <source>
        <strain evidence="6 7">OL-4</strain>
    </source>
</reference>
<dbReference type="GO" id="GO:0008236">
    <property type="term" value="F:serine-type peptidase activity"/>
    <property type="evidence" value="ECO:0007669"/>
    <property type="project" value="UniProtKB-KW"/>
</dbReference>
<dbReference type="InterPro" id="IPR047272">
    <property type="entry name" value="S49_SppA_C"/>
</dbReference>
<evidence type="ECO:0000256" key="3">
    <source>
        <dbReference type="ARBA" id="ARBA00022801"/>
    </source>
</evidence>
<accession>A0A0E3W3J3</accession>
<dbReference type="AlphaFoldDB" id="A0A0E3W3J3"/>
<keyword evidence="3" id="KW-0378">Hydrolase</keyword>
<name>A0A0E3W3J3_9FIRM</name>
<evidence type="ECO:0000256" key="1">
    <source>
        <dbReference type="ARBA" id="ARBA00008683"/>
    </source>
</evidence>
<keyword evidence="4" id="KW-0720">Serine protease</keyword>
<dbReference type="CDD" id="cd07023">
    <property type="entry name" value="S49_Sppa_N_C"/>
    <property type="match status" value="1"/>
</dbReference>
<dbReference type="EMBL" id="CGIH01000032">
    <property type="protein sequence ID" value="CFX86449.1"/>
    <property type="molecule type" value="Genomic_DNA"/>
</dbReference>
<evidence type="ECO:0000256" key="4">
    <source>
        <dbReference type="ARBA" id="ARBA00022825"/>
    </source>
</evidence>
<keyword evidence="2" id="KW-0645">Protease</keyword>